<evidence type="ECO:0000313" key="3">
    <source>
        <dbReference type="Proteomes" id="UP001497527"/>
    </source>
</evidence>
<dbReference type="EMBL" id="CAXJIO010000013">
    <property type="protein sequence ID" value="CAL2103712.1"/>
    <property type="molecule type" value="Genomic_DNA"/>
</dbReference>
<gene>
    <name evidence="2" type="ORF">T190423A01A_40305</name>
</gene>
<dbReference type="Proteomes" id="UP001497527">
    <property type="component" value="Unassembled WGS sequence"/>
</dbReference>
<comment type="caution">
    <text evidence="2">The sequence shown here is derived from an EMBL/GenBank/DDBJ whole genome shotgun (WGS) entry which is preliminary data.</text>
</comment>
<accession>A0ABP1F5Y1</accession>
<feature type="transmembrane region" description="Helical" evidence="1">
    <location>
        <begin position="125"/>
        <end position="147"/>
    </location>
</feature>
<keyword evidence="1" id="KW-1133">Transmembrane helix</keyword>
<feature type="transmembrane region" description="Helical" evidence="1">
    <location>
        <begin position="7"/>
        <end position="29"/>
    </location>
</feature>
<keyword evidence="1" id="KW-0812">Transmembrane</keyword>
<evidence type="ECO:0000256" key="1">
    <source>
        <dbReference type="SAM" id="Phobius"/>
    </source>
</evidence>
<organism evidence="2 3">
    <name type="scientific">Tenacibaculum polynesiense</name>
    <dbReference type="NCBI Taxonomy" id="3137857"/>
    <lineage>
        <taxon>Bacteria</taxon>
        <taxon>Pseudomonadati</taxon>
        <taxon>Bacteroidota</taxon>
        <taxon>Flavobacteriia</taxon>
        <taxon>Flavobacteriales</taxon>
        <taxon>Flavobacteriaceae</taxon>
        <taxon>Tenacibaculum</taxon>
    </lineage>
</organism>
<keyword evidence="3" id="KW-1185">Reference proteome</keyword>
<keyword evidence="1" id="KW-0472">Membrane</keyword>
<feature type="transmembrane region" description="Helical" evidence="1">
    <location>
        <begin position="80"/>
        <end position="101"/>
    </location>
</feature>
<dbReference type="RefSeq" id="WP_348717905.1">
    <property type="nucleotide sequence ID" value="NZ_CAXJIO010000013.1"/>
</dbReference>
<name>A0ABP1F5Y1_9FLAO</name>
<evidence type="ECO:0000313" key="2">
    <source>
        <dbReference type="EMBL" id="CAL2103712.1"/>
    </source>
</evidence>
<sequence length="151" mass="17153">MIKRIFIGIIFFVVGFGIAMYADAFFRQLIQDLFQWTTNNHIIFIGKDFYLFGDPVYFTSFGLVFLLFSIANRKKEIKKIAINALILFLLFSLLLTGISAFDAHFKLIECTACDDGTRKLGYNEINYGLILTISALLSTIPSLITLLKKTT</sequence>
<protein>
    <submittedName>
        <fullName evidence="2">Uncharacterized protein</fullName>
    </submittedName>
</protein>
<reference evidence="2 3" key="1">
    <citation type="submission" date="2024-05" db="EMBL/GenBank/DDBJ databases">
        <authorList>
            <person name="Duchaud E."/>
        </authorList>
    </citation>
    <scope>NUCLEOTIDE SEQUENCE [LARGE SCALE GENOMIC DNA]</scope>
    <source>
        <strain evidence="2">Ena-SAMPLE-TAB-13-05-2024-13:56:06:370-140308</strain>
    </source>
</reference>
<feature type="transmembrane region" description="Helical" evidence="1">
    <location>
        <begin position="49"/>
        <end position="68"/>
    </location>
</feature>
<proteinExistence type="predicted"/>